<organism evidence="1 2">
    <name type="scientific">Frateuria aurantia (strain ATCC 33424 / DSM 6220 / KCTC 2777 / LMG 1558 / NBRC 3245 / NCIMB 13370)</name>
    <name type="common">Acetobacter aurantius</name>
    <dbReference type="NCBI Taxonomy" id="767434"/>
    <lineage>
        <taxon>Bacteria</taxon>
        <taxon>Pseudomonadati</taxon>
        <taxon>Pseudomonadota</taxon>
        <taxon>Gammaproteobacteria</taxon>
        <taxon>Lysobacterales</taxon>
        <taxon>Rhodanobacteraceae</taxon>
        <taxon>Frateuria</taxon>
    </lineage>
</organism>
<evidence type="ECO:0000313" key="2">
    <source>
        <dbReference type="Proteomes" id="UP000005234"/>
    </source>
</evidence>
<dbReference type="RefSeq" id="WP_014403360.1">
    <property type="nucleotide sequence ID" value="NC_017033.1"/>
</dbReference>
<sequence>MTDNDKTLRDEFEERAKRLFLPIERNRFDQYRDTRTQHMWWGCQAAHAKYAPRWLPIDEEVKDGNPLLGLRVQDDAVCLAYWNDESFYNVWTGEKVILTHYLPIPGASEVVA</sequence>
<keyword evidence="2" id="KW-1185">Reference proteome</keyword>
<dbReference type="AlphaFoldDB" id="H8L1U6"/>
<dbReference type="KEGG" id="fau:Fraau_1970"/>
<reference evidence="1" key="1">
    <citation type="submission" date="2012-02" db="EMBL/GenBank/DDBJ databases">
        <title>The complete genome of Frateuria aurantia DSM 6220.</title>
        <authorList>
            <consortium name="US DOE Joint Genome Institute (JGI-PGF)"/>
            <person name="Lucas S."/>
            <person name="Copeland A."/>
            <person name="Lapidus A."/>
            <person name="Glavina del Rio T."/>
            <person name="Dalin E."/>
            <person name="Tice H."/>
            <person name="Bruce D."/>
            <person name="Goodwin L."/>
            <person name="Pitluck S."/>
            <person name="Peters L."/>
            <person name="Ovchinnikova G."/>
            <person name="Teshima H."/>
            <person name="Kyrpides N."/>
            <person name="Mavromatis K."/>
            <person name="Ivanova N."/>
            <person name="Brettin T."/>
            <person name="Detter J.C."/>
            <person name="Han C."/>
            <person name="Larimer F."/>
            <person name="Land M."/>
            <person name="Hauser L."/>
            <person name="Markowitz V."/>
            <person name="Cheng J.-F."/>
            <person name="Hugenholtz P."/>
            <person name="Woyke T."/>
            <person name="Wu D."/>
            <person name="Brambilla E."/>
            <person name="Klenk H.-P."/>
            <person name="Eisen J.A."/>
        </authorList>
    </citation>
    <scope>NUCLEOTIDE SEQUENCE</scope>
    <source>
        <strain evidence="1">DSM 6220</strain>
    </source>
</reference>
<dbReference type="HOGENOM" id="CLU_2179977_0_0_6"/>
<name>H8L1U6_FRAAD</name>
<evidence type="ECO:0008006" key="3">
    <source>
        <dbReference type="Google" id="ProtNLM"/>
    </source>
</evidence>
<gene>
    <name evidence="1" type="ordered locus">Fraau_1970</name>
</gene>
<evidence type="ECO:0000313" key="1">
    <source>
        <dbReference type="EMBL" id="AFC86357.1"/>
    </source>
</evidence>
<protein>
    <recommendedName>
        <fullName evidence="3">DUF551 domain-containing protein</fullName>
    </recommendedName>
</protein>
<proteinExistence type="predicted"/>
<accession>H8L1U6</accession>
<dbReference type="STRING" id="767434.Fraau_1970"/>
<dbReference type="Proteomes" id="UP000005234">
    <property type="component" value="Chromosome"/>
</dbReference>
<dbReference type="EMBL" id="CP003350">
    <property type="protein sequence ID" value="AFC86357.1"/>
    <property type="molecule type" value="Genomic_DNA"/>
</dbReference>